<evidence type="ECO:0000313" key="11">
    <source>
        <dbReference type="Proteomes" id="UP000198507"/>
    </source>
</evidence>
<sequence length="195" mass="21408">MPIDPAAIRAQEFRVVFRGYDVEEVDAFLDWIEQELSRPAQGPHAPSPAAPAYGAAYAQAMRTLRHAEQAAERMLAEAAADAAAVREQAHAEARGIVADARADAARIVATTPRRPSADVEDLVVCAERLRAELDRLGASERRCREQLQTWLEEHGRLLDRDPVPAGSEVPADSWRRDSGTTVRRVLTTLPPSAVR</sequence>
<dbReference type="RefSeq" id="WP_139206813.1">
    <property type="nucleotide sequence ID" value="NZ_FOIE01000001.1"/>
</dbReference>
<dbReference type="AlphaFoldDB" id="A0A1H9ZBN5"/>
<keyword evidence="7" id="KW-0131">Cell cycle</keyword>
<dbReference type="OrthoDB" id="5198800at2"/>
<comment type="subcellular location">
    <subcellularLocation>
        <location evidence="1">Cytoplasm</location>
    </subcellularLocation>
</comment>
<dbReference type="PANTHER" id="PTHR35794">
    <property type="entry name" value="CELL DIVISION PROTEIN DIVIVA"/>
    <property type="match status" value="1"/>
</dbReference>
<evidence type="ECO:0000313" key="10">
    <source>
        <dbReference type="EMBL" id="SES78972.1"/>
    </source>
</evidence>
<reference evidence="11" key="1">
    <citation type="submission" date="2016-10" db="EMBL/GenBank/DDBJ databases">
        <authorList>
            <person name="Varghese N."/>
            <person name="Submissions S."/>
        </authorList>
    </citation>
    <scope>NUCLEOTIDE SEQUENCE [LARGE SCALE GENOMIC DNA]</scope>
    <source>
        <strain evidence="11">DSM 44209</strain>
    </source>
</reference>
<evidence type="ECO:0000256" key="5">
    <source>
        <dbReference type="ARBA" id="ARBA00022618"/>
    </source>
</evidence>
<dbReference type="GO" id="GO:0005737">
    <property type="term" value="C:cytoplasm"/>
    <property type="evidence" value="ECO:0007669"/>
    <property type="project" value="UniProtKB-SubCell"/>
</dbReference>
<protein>
    <recommendedName>
        <fullName evidence="3">Cell wall synthesis protein Wag31</fullName>
    </recommendedName>
    <alternativeName>
        <fullName evidence="8">Antigen 84</fullName>
    </alternativeName>
</protein>
<keyword evidence="5" id="KW-0132">Cell division</keyword>
<feature type="coiled-coil region" evidence="9">
    <location>
        <begin position="57"/>
        <end position="88"/>
    </location>
</feature>
<dbReference type="NCBIfam" id="TIGR03544">
    <property type="entry name" value="DivI1A_domain"/>
    <property type="match status" value="1"/>
</dbReference>
<dbReference type="Pfam" id="PF05103">
    <property type="entry name" value="DivIVA"/>
    <property type="match status" value="1"/>
</dbReference>
<evidence type="ECO:0000256" key="6">
    <source>
        <dbReference type="ARBA" id="ARBA00023054"/>
    </source>
</evidence>
<accession>A0A1H9ZBN5</accession>
<evidence type="ECO:0000256" key="7">
    <source>
        <dbReference type="ARBA" id="ARBA00023306"/>
    </source>
</evidence>
<keyword evidence="6 9" id="KW-0175">Coiled coil</keyword>
<evidence type="ECO:0000256" key="9">
    <source>
        <dbReference type="SAM" id="Coils"/>
    </source>
</evidence>
<proteinExistence type="inferred from homology"/>
<evidence type="ECO:0000256" key="1">
    <source>
        <dbReference type="ARBA" id="ARBA00004496"/>
    </source>
</evidence>
<dbReference type="InterPro" id="IPR007793">
    <property type="entry name" value="DivIVA_fam"/>
</dbReference>
<name>A0A1H9ZBN5_9ACTN</name>
<evidence type="ECO:0000256" key="4">
    <source>
        <dbReference type="ARBA" id="ARBA00022490"/>
    </source>
</evidence>
<gene>
    <name evidence="10" type="ORF">SAMN04488546_0512</name>
</gene>
<keyword evidence="4" id="KW-0963">Cytoplasm</keyword>
<dbReference type="InterPro" id="IPR019933">
    <property type="entry name" value="DivIVA_domain"/>
</dbReference>
<dbReference type="GO" id="GO:0051301">
    <property type="term" value="P:cell division"/>
    <property type="evidence" value="ECO:0007669"/>
    <property type="project" value="UniProtKB-KW"/>
</dbReference>
<organism evidence="10 11">
    <name type="scientific">Geodermatophilus poikilotrophus</name>
    <dbReference type="NCBI Taxonomy" id="1333667"/>
    <lineage>
        <taxon>Bacteria</taxon>
        <taxon>Bacillati</taxon>
        <taxon>Actinomycetota</taxon>
        <taxon>Actinomycetes</taxon>
        <taxon>Geodermatophilales</taxon>
        <taxon>Geodermatophilaceae</taxon>
        <taxon>Geodermatophilus</taxon>
    </lineage>
</organism>
<keyword evidence="11" id="KW-1185">Reference proteome</keyword>
<dbReference type="PANTHER" id="PTHR35794:SF2">
    <property type="entry name" value="CELL DIVISION PROTEIN DIVIVA"/>
    <property type="match status" value="1"/>
</dbReference>
<dbReference type="Proteomes" id="UP000198507">
    <property type="component" value="Unassembled WGS sequence"/>
</dbReference>
<evidence type="ECO:0000256" key="3">
    <source>
        <dbReference type="ARBA" id="ARBA00018787"/>
    </source>
</evidence>
<comment type="similarity">
    <text evidence="2">Belongs to the DivIVA family.</text>
</comment>
<evidence type="ECO:0000256" key="2">
    <source>
        <dbReference type="ARBA" id="ARBA00009008"/>
    </source>
</evidence>
<dbReference type="EMBL" id="FOIE01000001">
    <property type="protein sequence ID" value="SES78972.1"/>
    <property type="molecule type" value="Genomic_DNA"/>
</dbReference>
<dbReference type="Gene3D" id="6.10.250.660">
    <property type="match status" value="1"/>
</dbReference>
<evidence type="ECO:0000256" key="8">
    <source>
        <dbReference type="ARBA" id="ARBA00031737"/>
    </source>
</evidence>